<proteinExistence type="evidence at transcript level"/>
<evidence type="ECO:0000256" key="5">
    <source>
        <dbReference type="ARBA" id="ARBA00022725"/>
    </source>
</evidence>
<keyword evidence="3 10" id="KW-0716">Sensory transduction</keyword>
<feature type="transmembrane region" description="Helical" evidence="10">
    <location>
        <begin position="45"/>
        <end position="64"/>
    </location>
</feature>
<evidence type="ECO:0000256" key="1">
    <source>
        <dbReference type="ARBA" id="ARBA00004651"/>
    </source>
</evidence>
<gene>
    <name evidence="11" type="primary">OR88</name>
</gene>
<organism evidence="11">
    <name type="scientific">Apolygus lucorum</name>
    <name type="common">Small green plant bug</name>
    <name type="synonym">Lygocoris lucorum</name>
    <dbReference type="NCBI Taxonomy" id="248454"/>
    <lineage>
        <taxon>Eukaryota</taxon>
        <taxon>Metazoa</taxon>
        <taxon>Ecdysozoa</taxon>
        <taxon>Arthropoda</taxon>
        <taxon>Hexapoda</taxon>
        <taxon>Insecta</taxon>
        <taxon>Pterygota</taxon>
        <taxon>Neoptera</taxon>
        <taxon>Paraneoptera</taxon>
        <taxon>Hemiptera</taxon>
        <taxon>Heteroptera</taxon>
        <taxon>Panheteroptera</taxon>
        <taxon>Cimicomorpha</taxon>
        <taxon>Miridae</taxon>
        <taxon>Mirini</taxon>
        <taxon>Apolygus</taxon>
    </lineage>
</organism>
<dbReference type="InterPro" id="IPR004117">
    <property type="entry name" value="7tm6_olfct_rcpt"/>
</dbReference>
<evidence type="ECO:0000256" key="9">
    <source>
        <dbReference type="ARBA" id="ARBA00023224"/>
    </source>
</evidence>
<dbReference type="AlphaFoldDB" id="A0A1Q1NIK8"/>
<dbReference type="GO" id="GO:0004984">
    <property type="term" value="F:olfactory receptor activity"/>
    <property type="evidence" value="ECO:0007669"/>
    <property type="project" value="InterPro"/>
</dbReference>
<keyword evidence="4 10" id="KW-0812">Transmembrane</keyword>
<evidence type="ECO:0000256" key="2">
    <source>
        <dbReference type="ARBA" id="ARBA00022475"/>
    </source>
</evidence>
<evidence type="ECO:0000256" key="10">
    <source>
        <dbReference type="RuleBase" id="RU351113"/>
    </source>
</evidence>
<dbReference type="GO" id="GO:0005549">
    <property type="term" value="F:odorant binding"/>
    <property type="evidence" value="ECO:0007669"/>
    <property type="project" value="InterPro"/>
</dbReference>
<evidence type="ECO:0000256" key="3">
    <source>
        <dbReference type="ARBA" id="ARBA00022606"/>
    </source>
</evidence>
<comment type="subcellular location">
    <subcellularLocation>
        <location evidence="1 10">Cell membrane</location>
        <topology evidence="1 10">Multi-pass membrane protein</topology>
    </subcellularLocation>
</comment>
<dbReference type="GO" id="GO:0007165">
    <property type="term" value="P:signal transduction"/>
    <property type="evidence" value="ECO:0007669"/>
    <property type="project" value="UniProtKB-KW"/>
</dbReference>
<sequence>MSFLMKFIDSLAENEDDALWDQLHKFYGPILEIAFIFPSWRRSKLPISLAVMSFYAFIFPVHIWLLTVGIQCVRDDFNLASLEFHYWLIFMFSLVALLMMNGNRNFMISFHRTLTSDVGKYRAGRIYDEKRPLEWEHNKKKQLLKFLSLPTLVLVLAGFSLLVPYLQKMDGTVEYNERGANMKLPIPAWYPFPTHEGILSLLAVLGQFMAAGGLATTVATLDIVVFRLTQSLLFEYQVLRYALETLMPRAKRLYTLKYPAEDMRKLRTNDEAFQRCIGKCLEDCVIHHQDIIKLIKDYKTLVKWPGFMAYGFGTGVIGLSLVNMLSAKEQGRYEDIVLFFLLALAEVLNMFMLSTFGESITTESKELREQLYFIDWHLLNTSNRKLVLNFQIGVTHPVIIKVGGLVNVSLDTFSSIMNTSYSFFNLMNAQ</sequence>
<feature type="transmembrane region" description="Helical" evidence="10">
    <location>
        <begin position="301"/>
        <end position="324"/>
    </location>
</feature>
<name>A0A1Q1NIK8_APOLU</name>
<keyword evidence="2" id="KW-1003">Cell membrane</keyword>
<evidence type="ECO:0000256" key="8">
    <source>
        <dbReference type="ARBA" id="ARBA00023170"/>
    </source>
</evidence>
<evidence type="ECO:0000256" key="4">
    <source>
        <dbReference type="ARBA" id="ARBA00022692"/>
    </source>
</evidence>
<dbReference type="EMBL" id="KU958265">
    <property type="protein sequence ID" value="AQM56094.1"/>
    <property type="molecule type" value="mRNA"/>
</dbReference>
<protein>
    <recommendedName>
        <fullName evidence="10">Odorant receptor</fullName>
    </recommendedName>
</protein>
<dbReference type="PANTHER" id="PTHR21137:SF35">
    <property type="entry name" value="ODORANT RECEPTOR 19A-RELATED"/>
    <property type="match status" value="1"/>
</dbReference>
<comment type="similarity">
    <text evidence="10">Belongs to the insect chemoreceptor superfamily. Heteromeric odorant receptor channel (TC 1.A.69) family.</text>
</comment>
<dbReference type="GO" id="GO:0005886">
    <property type="term" value="C:plasma membrane"/>
    <property type="evidence" value="ECO:0007669"/>
    <property type="project" value="UniProtKB-SubCell"/>
</dbReference>
<keyword evidence="6 10" id="KW-1133">Transmembrane helix</keyword>
<keyword evidence="7 10" id="KW-0472">Membrane</keyword>
<comment type="caution">
    <text evidence="10">Lacks conserved residue(s) required for the propagation of feature annotation.</text>
</comment>
<keyword evidence="5 10" id="KW-0552">Olfaction</keyword>
<evidence type="ECO:0000313" key="11">
    <source>
        <dbReference type="EMBL" id="AQM56094.1"/>
    </source>
</evidence>
<evidence type="ECO:0000256" key="6">
    <source>
        <dbReference type="ARBA" id="ARBA00022989"/>
    </source>
</evidence>
<keyword evidence="9 10" id="KW-0807">Transducer</keyword>
<feature type="transmembrane region" description="Helical" evidence="10">
    <location>
        <begin position="336"/>
        <end position="356"/>
    </location>
</feature>
<dbReference type="Pfam" id="PF02949">
    <property type="entry name" value="7tm_6"/>
    <property type="match status" value="1"/>
</dbReference>
<evidence type="ECO:0000256" key="7">
    <source>
        <dbReference type="ARBA" id="ARBA00023136"/>
    </source>
</evidence>
<reference evidence="11" key="2">
    <citation type="submission" date="2016-03" db="EMBL/GenBank/DDBJ databases">
        <authorList>
            <person name="Ploux O."/>
        </authorList>
    </citation>
    <scope>NUCLEOTIDE SEQUENCE</scope>
</reference>
<reference evidence="11" key="1">
    <citation type="journal article" date="2016" name="Sci. Rep.">
        <title>Identification and expression analysis of an olfactory receptor gene family in green plant bug Apolygus lucorum (Meyer-Dur).</title>
        <authorList>
            <person name="An X.K."/>
            <person name="Sun L."/>
            <person name="Liu H.W."/>
            <person name="Liu D.F."/>
            <person name="Ding Y.X."/>
            <person name="Li L.M."/>
            <person name="Zhang Y.J."/>
            <person name="Guo Y.Y."/>
        </authorList>
    </citation>
    <scope>NUCLEOTIDE SEQUENCE</scope>
</reference>
<feature type="transmembrane region" description="Helical" evidence="10">
    <location>
        <begin position="146"/>
        <end position="166"/>
    </location>
</feature>
<feature type="transmembrane region" description="Helical" evidence="10">
    <location>
        <begin position="84"/>
        <end position="102"/>
    </location>
</feature>
<accession>A0A1Q1NIK8</accession>
<keyword evidence="8 10" id="KW-0675">Receptor</keyword>
<feature type="transmembrane region" description="Helical" evidence="10">
    <location>
        <begin position="198"/>
        <end position="226"/>
    </location>
</feature>
<dbReference type="PANTHER" id="PTHR21137">
    <property type="entry name" value="ODORANT RECEPTOR"/>
    <property type="match status" value="1"/>
</dbReference>